<evidence type="ECO:0000256" key="3">
    <source>
        <dbReference type="RuleBase" id="RU004508"/>
    </source>
</evidence>
<dbReference type="PIRSF" id="PIRSF000390">
    <property type="entry name" value="PLP_StrS"/>
    <property type="match status" value="1"/>
</dbReference>
<keyword evidence="4" id="KW-0032">Aminotransferase</keyword>
<dbReference type="Pfam" id="PF01041">
    <property type="entry name" value="DegT_DnrJ_EryC1"/>
    <property type="match status" value="1"/>
</dbReference>
<gene>
    <name evidence="4" type="ORF">C1872_09695</name>
</gene>
<keyword evidence="4" id="KW-0808">Transferase</keyword>
<feature type="modified residue" description="N6-(pyridoxal phosphate)lysine" evidence="2">
    <location>
        <position position="191"/>
    </location>
</feature>
<proteinExistence type="inferred from homology"/>
<feature type="active site" description="Proton acceptor" evidence="1">
    <location>
        <position position="191"/>
    </location>
</feature>
<evidence type="ECO:0000313" key="4">
    <source>
        <dbReference type="EMBL" id="RDB78747.1"/>
    </source>
</evidence>
<reference evidence="4 5" key="1">
    <citation type="journal article" date="2018" name="Elife">
        <title>Discovery and characterization of a prevalent human gut bacterial enzyme sufficient for the inactivation of a family of plant toxins.</title>
        <authorList>
            <person name="Koppel N."/>
            <person name="Bisanz J.E."/>
            <person name="Pandelia M.E."/>
            <person name="Turnbaugh P.J."/>
            <person name="Balskus E.P."/>
        </authorList>
    </citation>
    <scope>NUCLEOTIDE SEQUENCE [LARGE SCALE GENOMIC DNA]</scope>
    <source>
        <strain evidence="4 5">MR1 #12</strain>
    </source>
</reference>
<comment type="caution">
    <text evidence="4">The sequence shown here is derived from an EMBL/GenBank/DDBJ whole genome shotgun (WGS) entry which is preliminary data.</text>
</comment>
<dbReference type="RefSeq" id="WP_114516513.1">
    <property type="nucleotide sequence ID" value="NZ_CP089333.1"/>
</dbReference>
<dbReference type="Gene3D" id="3.40.640.10">
    <property type="entry name" value="Type I PLP-dependent aspartate aminotransferase-like (Major domain)"/>
    <property type="match status" value="1"/>
</dbReference>
<dbReference type="PANTHER" id="PTHR30244">
    <property type="entry name" value="TRANSAMINASE"/>
    <property type="match status" value="1"/>
</dbReference>
<evidence type="ECO:0000256" key="1">
    <source>
        <dbReference type="PIRSR" id="PIRSR000390-1"/>
    </source>
</evidence>
<dbReference type="InterPro" id="IPR015422">
    <property type="entry name" value="PyrdxlP-dep_Trfase_small"/>
</dbReference>
<dbReference type="AlphaFoldDB" id="A0A369MT47"/>
<dbReference type="GO" id="GO:0030170">
    <property type="term" value="F:pyridoxal phosphate binding"/>
    <property type="evidence" value="ECO:0007669"/>
    <property type="project" value="TreeGrafter"/>
</dbReference>
<dbReference type="CDD" id="cd00616">
    <property type="entry name" value="AHBA_syn"/>
    <property type="match status" value="1"/>
</dbReference>
<dbReference type="GO" id="GO:0000271">
    <property type="term" value="P:polysaccharide biosynthetic process"/>
    <property type="evidence" value="ECO:0007669"/>
    <property type="project" value="TreeGrafter"/>
</dbReference>
<dbReference type="PANTHER" id="PTHR30244:SF42">
    <property type="entry name" value="UDP-2-ACETAMIDO-2-DEOXY-3-OXO-D-GLUCURONATE AMINOTRANSFERASE"/>
    <property type="match status" value="1"/>
</dbReference>
<dbReference type="SUPFAM" id="SSF53383">
    <property type="entry name" value="PLP-dependent transferases"/>
    <property type="match status" value="1"/>
</dbReference>
<keyword evidence="2 3" id="KW-0663">Pyridoxal phosphate</keyword>
<dbReference type="EMBL" id="PPTX01000014">
    <property type="protein sequence ID" value="RDB78747.1"/>
    <property type="molecule type" value="Genomic_DNA"/>
</dbReference>
<organism evidence="4 5">
    <name type="scientific">Eggerthella lenta</name>
    <name type="common">Eubacterium lentum</name>
    <dbReference type="NCBI Taxonomy" id="84112"/>
    <lineage>
        <taxon>Bacteria</taxon>
        <taxon>Bacillati</taxon>
        <taxon>Actinomycetota</taxon>
        <taxon>Coriobacteriia</taxon>
        <taxon>Eggerthellales</taxon>
        <taxon>Eggerthellaceae</taxon>
        <taxon>Eggerthella</taxon>
    </lineage>
</organism>
<name>A0A369MT47_EGGLN</name>
<dbReference type="InterPro" id="IPR015424">
    <property type="entry name" value="PyrdxlP-dep_Trfase"/>
</dbReference>
<evidence type="ECO:0000256" key="2">
    <source>
        <dbReference type="PIRSR" id="PIRSR000390-2"/>
    </source>
</evidence>
<dbReference type="Proteomes" id="UP000253752">
    <property type="component" value="Unassembled WGS sequence"/>
</dbReference>
<dbReference type="Gene3D" id="3.90.1150.10">
    <property type="entry name" value="Aspartate Aminotransferase, domain 1"/>
    <property type="match status" value="1"/>
</dbReference>
<accession>A0A369MT47</accession>
<dbReference type="InterPro" id="IPR015421">
    <property type="entry name" value="PyrdxlP-dep_Trfase_major"/>
</dbReference>
<sequence>MQFRDLSAQYAALKDGIDAGIARVLEHGRYIGGPEVAELEARLAAYVGVKHCVTCANGTDALQLALMAWGVGPGDAVFVPDFTFFASGEAPALLGATPVFVDVDERTFNLDAAKLEEAVRFVEDETDLAPRVVVAVDLFGLPADYPAIREVCERHGMLLLEDGAQGFGGSIDGKMACSFGDVSTTSFFPAKPLGCYGDGGAVFTDSDEWAELVRSYAVHGKGSMKYDNVRVGVNSRLDTLQAAVLLAKLEAFERYELDAVNGAAALYGEVLAGSGLVLPEVPEGFRSSWAQYTVQLPEGLDRDALQARLKDQDVPTMVYYPKPMHGQKAFEGAHLCSDGCPVTKRLCETALSLPMGPCLKRADSEAVSSTLKGTFS</sequence>
<protein>
    <submittedName>
        <fullName evidence="4">Aminotransferase DegT</fullName>
    </submittedName>
</protein>
<comment type="similarity">
    <text evidence="3">Belongs to the DegT/DnrJ/EryC1 family.</text>
</comment>
<dbReference type="GO" id="GO:0008483">
    <property type="term" value="F:transaminase activity"/>
    <property type="evidence" value="ECO:0007669"/>
    <property type="project" value="UniProtKB-KW"/>
</dbReference>
<dbReference type="InterPro" id="IPR000653">
    <property type="entry name" value="DegT/StrS_aminotransferase"/>
</dbReference>
<evidence type="ECO:0000313" key="5">
    <source>
        <dbReference type="Proteomes" id="UP000253752"/>
    </source>
</evidence>